<evidence type="ECO:0000313" key="2">
    <source>
        <dbReference type="EMBL" id="KAE8305445.1"/>
    </source>
</evidence>
<dbReference type="SUPFAM" id="SSF48403">
    <property type="entry name" value="Ankyrin repeat"/>
    <property type="match status" value="1"/>
</dbReference>
<dbReference type="HOGENOM" id="CLU_441761_0_0_1"/>
<gene>
    <name evidence="2" type="ORF">GL50803_0017546</name>
</gene>
<reference evidence="2 3" key="1">
    <citation type="journal article" date="2007" name="Science">
        <title>Genomic minimalism in the early diverging intestinal parasite Giardia lamblia.</title>
        <authorList>
            <person name="Morrison H.G."/>
            <person name="McArthur A.G."/>
            <person name="Gillin F.D."/>
            <person name="Aley S.B."/>
            <person name="Adam R.D."/>
            <person name="Olsen G.J."/>
            <person name="Best A.A."/>
            <person name="Cande W.Z."/>
            <person name="Chen F."/>
            <person name="Cipriano M.J."/>
            <person name="Davids B.J."/>
            <person name="Dawson S.C."/>
            <person name="Elmendorf H.G."/>
            <person name="Hehl A.B."/>
            <person name="Holder M.E."/>
            <person name="Huse S.M."/>
            <person name="Kim U.U."/>
            <person name="Lasek-Nesselquist E."/>
            <person name="Manning G."/>
            <person name="Nigam A."/>
            <person name="Nixon J.E."/>
            <person name="Palm D."/>
            <person name="Passamaneck N.E."/>
            <person name="Prabhu A."/>
            <person name="Reich C.I."/>
            <person name="Reiner D.S."/>
            <person name="Samuelson J."/>
            <person name="Svard S.G."/>
            <person name="Sogin M.L."/>
        </authorList>
    </citation>
    <scope>NUCLEOTIDE SEQUENCE [LARGE SCALE GENOMIC DNA]</scope>
    <source>
        <strain evidence="2 3">WB C6</strain>
    </source>
</reference>
<protein>
    <submittedName>
        <fullName evidence="2">Uncharacterized protein</fullName>
    </submittedName>
</protein>
<dbReference type="AlphaFoldDB" id="D3KGH8"/>
<dbReference type="InterPro" id="IPR036770">
    <property type="entry name" value="Ankyrin_rpt-contain_sf"/>
</dbReference>
<dbReference type="EMBL" id="AACB03000001">
    <property type="protein sequence ID" value="KAE8305445.1"/>
    <property type="molecule type" value="Genomic_DNA"/>
</dbReference>
<feature type="region of interest" description="Disordered" evidence="1">
    <location>
        <begin position="266"/>
        <end position="289"/>
    </location>
</feature>
<proteinExistence type="predicted"/>
<comment type="caution">
    <text evidence="2">The sequence shown here is derived from an EMBL/GenBank/DDBJ whole genome shotgun (WGS) entry which is preliminary data.</text>
</comment>
<organism evidence="2 3">
    <name type="scientific">Giardia intestinalis (strain ATCC 50803 / WB clone C6)</name>
    <name type="common">Giardia lamblia</name>
    <dbReference type="NCBI Taxonomy" id="184922"/>
    <lineage>
        <taxon>Eukaryota</taxon>
        <taxon>Metamonada</taxon>
        <taxon>Diplomonadida</taxon>
        <taxon>Hexamitidae</taxon>
        <taxon>Giardiinae</taxon>
        <taxon>Giardia</taxon>
    </lineage>
</organism>
<evidence type="ECO:0000313" key="3">
    <source>
        <dbReference type="Proteomes" id="UP000001548"/>
    </source>
</evidence>
<name>D3KGH8_GIAIC</name>
<feature type="compositionally biased region" description="Polar residues" evidence="1">
    <location>
        <begin position="269"/>
        <end position="279"/>
    </location>
</feature>
<dbReference type="Proteomes" id="UP000001548">
    <property type="component" value="Unassembled WGS sequence"/>
</dbReference>
<accession>D3KGH8</accession>
<sequence>MLWTDILHLCQQSSLPSRLEGRFTAAVSACDNHLLLRCLLSAAQYGNVRAVEIINKATQDRIYTTKHTALSVAIEYHHEAIAKILLPTEACITKVTVAMSRVIMGDQLHSVEAQITASKDLCFKELSERDVAGRSLAEYCILFRRTALLTRILEQIMEFHLDTDLLRTAYHEPIIFLAIRERDLDSFVALYDFCCRHGLNRSIDNQSLKSYSMSTGASAIVCWLSKRPEPGGHLSTTLTIETQRKSVTIIGLADCGPGFSKVAGRPQLEGSSELQQSDPALTPASDKEKSTCLSEKSEPLVSMLSRELEGCAMRNHDSTSACDKHIKESGLSYSSMLNQLALIDKDEALQRSVHSFIHTNSVIMNIVRASFYSNTSGTLETDTSQHRPLLAELSAVKLCGMHPVFSMNIIVKPPGVVAVQEALLQSEEVLGLTPFSDPQRFTRLNPLNYDDALDTLEWFLNTPSSDMGKIFLQNKLAVEVPFNRSHSVVRLETGIDLIMHSNSPYFEMVPSCDVECRTEDGRLLVLASFNSELKEVVAHMQDRYVFISDFLIMGLKGRYVRDLLKTGRRWPRSGQYALCTKHARCQHLYSSVCEPMCAYTEIEQLLQYTRRRISSGQKV</sequence>
<dbReference type="OMA" id="AMSRVIM"/>
<dbReference type="VEuPathDB" id="GiardiaDB:GL50803_17546"/>
<dbReference type="Gene3D" id="1.25.40.20">
    <property type="entry name" value="Ankyrin repeat-containing domain"/>
    <property type="match status" value="1"/>
</dbReference>
<evidence type="ECO:0000256" key="1">
    <source>
        <dbReference type="SAM" id="MobiDB-lite"/>
    </source>
</evidence>
<keyword evidence="3" id="KW-1185">Reference proteome</keyword>